<feature type="repeat" description="ANK" evidence="1">
    <location>
        <begin position="610"/>
        <end position="642"/>
    </location>
</feature>
<dbReference type="Proteomes" id="UP000663882">
    <property type="component" value="Unassembled WGS sequence"/>
</dbReference>
<dbReference type="PANTHER" id="PTHR24183:SF1">
    <property type="entry name" value="FIBRONECTIN TYPE 3 AND ANKYRIN REPEAT DOMAINS PROTEIN 1"/>
    <property type="match status" value="1"/>
</dbReference>
<keyword evidence="2" id="KW-0472">Membrane</keyword>
<dbReference type="Gene3D" id="1.25.40.20">
    <property type="entry name" value="Ankyrin repeat-containing domain"/>
    <property type="match status" value="1"/>
</dbReference>
<keyword evidence="2" id="KW-1133">Transmembrane helix</keyword>
<dbReference type="SMART" id="SM00060">
    <property type="entry name" value="FN3"/>
    <property type="match status" value="1"/>
</dbReference>
<dbReference type="Gene3D" id="2.60.40.10">
    <property type="entry name" value="Immunoglobulins"/>
    <property type="match status" value="1"/>
</dbReference>
<dbReference type="PROSITE" id="PS50297">
    <property type="entry name" value="ANK_REP_REGION"/>
    <property type="match status" value="2"/>
</dbReference>
<dbReference type="CDD" id="cd00063">
    <property type="entry name" value="FN3"/>
    <property type="match status" value="1"/>
</dbReference>
<dbReference type="OrthoDB" id="10012027at2759"/>
<feature type="transmembrane region" description="Helical" evidence="2">
    <location>
        <begin position="69"/>
        <end position="92"/>
    </location>
</feature>
<evidence type="ECO:0000256" key="2">
    <source>
        <dbReference type="SAM" id="Phobius"/>
    </source>
</evidence>
<feature type="repeat" description="ANK" evidence="1">
    <location>
        <begin position="575"/>
        <end position="608"/>
    </location>
</feature>
<dbReference type="InterPro" id="IPR036116">
    <property type="entry name" value="FN3_sf"/>
</dbReference>
<dbReference type="InterPro" id="IPR036770">
    <property type="entry name" value="Ankyrin_rpt-contain_sf"/>
</dbReference>
<keyword evidence="1" id="KW-0040">ANK repeat</keyword>
<gene>
    <name evidence="4" type="ORF">RFH988_LOCUS22726</name>
</gene>
<dbReference type="EMBL" id="CAJNOO010001528">
    <property type="protein sequence ID" value="CAF1166489.1"/>
    <property type="molecule type" value="Genomic_DNA"/>
</dbReference>
<proteinExistence type="predicted"/>
<dbReference type="SUPFAM" id="SSF49265">
    <property type="entry name" value="Fibronectin type III"/>
    <property type="match status" value="1"/>
</dbReference>
<evidence type="ECO:0000313" key="4">
    <source>
        <dbReference type="EMBL" id="CAF1166489.1"/>
    </source>
</evidence>
<organism evidence="4 5">
    <name type="scientific">Rotaria sordida</name>
    <dbReference type="NCBI Taxonomy" id="392033"/>
    <lineage>
        <taxon>Eukaryota</taxon>
        <taxon>Metazoa</taxon>
        <taxon>Spiralia</taxon>
        <taxon>Gnathifera</taxon>
        <taxon>Rotifera</taxon>
        <taxon>Eurotatoria</taxon>
        <taxon>Bdelloidea</taxon>
        <taxon>Philodinida</taxon>
        <taxon>Philodinidae</taxon>
        <taxon>Rotaria</taxon>
    </lineage>
</organism>
<evidence type="ECO:0000313" key="5">
    <source>
        <dbReference type="Proteomes" id="UP000663882"/>
    </source>
</evidence>
<comment type="caution">
    <text evidence="4">The sequence shown here is derived from an EMBL/GenBank/DDBJ whole genome shotgun (WGS) entry which is preliminary data.</text>
</comment>
<feature type="transmembrane region" description="Helical" evidence="2">
    <location>
        <begin position="104"/>
        <end position="125"/>
    </location>
</feature>
<dbReference type="InterPro" id="IPR003961">
    <property type="entry name" value="FN3_dom"/>
</dbReference>
<feature type="repeat" description="ANK" evidence="1">
    <location>
        <begin position="498"/>
        <end position="530"/>
    </location>
</feature>
<dbReference type="PROSITE" id="PS50853">
    <property type="entry name" value="FN3"/>
    <property type="match status" value="1"/>
</dbReference>
<keyword evidence="2" id="KW-0812">Transmembrane</keyword>
<dbReference type="AlphaFoldDB" id="A0A814TYK1"/>
<accession>A0A814TYK1</accession>
<feature type="transmembrane region" description="Helical" evidence="2">
    <location>
        <begin position="137"/>
        <end position="158"/>
    </location>
</feature>
<feature type="domain" description="Fibronectin type-III" evidence="3">
    <location>
        <begin position="316"/>
        <end position="427"/>
    </location>
</feature>
<dbReference type="InterPro" id="IPR002110">
    <property type="entry name" value="Ankyrin_rpt"/>
</dbReference>
<evidence type="ECO:0000259" key="3">
    <source>
        <dbReference type="PROSITE" id="PS50853"/>
    </source>
</evidence>
<dbReference type="SUPFAM" id="SSF48403">
    <property type="entry name" value="Ankyrin repeat"/>
    <property type="match status" value="1"/>
</dbReference>
<dbReference type="Pfam" id="PF12796">
    <property type="entry name" value="Ank_2"/>
    <property type="match status" value="1"/>
</dbReference>
<dbReference type="GO" id="GO:0042981">
    <property type="term" value="P:regulation of apoptotic process"/>
    <property type="evidence" value="ECO:0007669"/>
    <property type="project" value="TreeGrafter"/>
</dbReference>
<dbReference type="GO" id="GO:0005634">
    <property type="term" value="C:nucleus"/>
    <property type="evidence" value="ECO:0007669"/>
    <property type="project" value="TreeGrafter"/>
</dbReference>
<dbReference type="PROSITE" id="PS50088">
    <property type="entry name" value="ANK_REPEAT"/>
    <property type="match status" value="4"/>
</dbReference>
<dbReference type="Pfam" id="PF10277">
    <property type="entry name" value="Frag1"/>
    <property type="match status" value="1"/>
</dbReference>
<feature type="repeat" description="ANK" evidence="1">
    <location>
        <begin position="465"/>
        <end position="497"/>
    </location>
</feature>
<protein>
    <recommendedName>
        <fullName evidence="3">Fibronectin type-III domain-containing protein</fullName>
    </recommendedName>
</protein>
<feature type="transmembrane region" description="Helical" evidence="2">
    <location>
        <begin position="17"/>
        <end position="42"/>
    </location>
</feature>
<reference evidence="4" key="1">
    <citation type="submission" date="2021-02" db="EMBL/GenBank/DDBJ databases">
        <authorList>
            <person name="Nowell W R."/>
        </authorList>
    </citation>
    <scope>NUCLEOTIDE SEQUENCE</scope>
</reference>
<evidence type="ECO:0000256" key="1">
    <source>
        <dbReference type="PROSITE-ProRule" id="PRU00023"/>
    </source>
</evidence>
<dbReference type="SMART" id="SM00248">
    <property type="entry name" value="ANK"/>
    <property type="match status" value="5"/>
</dbReference>
<name>A0A814TYK1_9BILA</name>
<dbReference type="Pfam" id="PF00023">
    <property type="entry name" value="Ank"/>
    <property type="match status" value="1"/>
</dbReference>
<dbReference type="InterPro" id="IPR013783">
    <property type="entry name" value="Ig-like_fold"/>
</dbReference>
<sequence length="673" mass="74901">MSIGVISLSGKHSLFKFLGVLTSIIASLIWLATIAALFGLWAKDNFIRYEYDDGEVVYISNVGARHKTVFIIGTILTGIFFVLTLIFTKLCFDMENRRRFKRNISTLSIICGIIASISLMLLAILDSINYKGAHYTFTGLFIVFTLLSAILSIIYRFSHNDINLAINLRVLFVSLVIPLVITFVVMSLIKRPPNQTQLKSVAASLECSSPRSSILTTSSSSITFSNSKSIPKPFQSSIFVNSFSSTTGAGSSSHTNTIINEKANRKYCRTLKREKLISIGENEQEHTYSHLYFSICWHPTTMTTVANGSKAGRLERPSIPVLVNANHYSIELEWEHIRIQDEARSRSRRLFDETGLAHSGSLIYLHQREKKIGSIWENIYTGSALRYKVENLKPNTQYEYRIQCKSGLNGERSEWSPILLTSTTPEPMNGETVFKAIGVPGKEQLEKLLQILGPEHHLLEHPDKDGNLPLMHACAKLDINKVELLIQAGANVNNYISSGKTALMVAASTGFSKACALLIENGANIYSVDQNGITILHHAVDSKNFDTIAVIIKQLNNETDEKIKDFEINRQVGPHKWTPLYRAVIHDCNKEIIELLLRNGANSECQDKSTSTTALQMAVIRGNLFTTQLLVTYGADTRTPSKISGKTLQELASSTNKMDLINYVNSLPGASRV</sequence>
<dbReference type="InterPro" id="IPR019402">
    <property type="entry name" value="CWH43_N"/>
</dbReference>
<feature type="transmembrane region" description="Helical" evidence="2">
    <location>
        <begin position="170"/>
        <end position="189"/>
    </location>
</feature>
<dbReference type="PANTHER" id="PTHR24183">
    <property type="entry name" value="FIBRONECTIN TYPE 3 AND ANKYRIN REPEAT DOMAINS PROTEIN 1"/>
    <property type="match status" value="1"/>
</dbReference>